<protein>
    <submittedName>
        <fullName evidence="2">Uncharacterized protein</fullName>
    </submittedName>
</protein>
<dbReference type="Pfam" id="PF19578">
    <property type="entry name" value="DUF6090"/>
    <property type="match status" value="1"/>
</dbReference>
<gene>
    <name evidence="2" type="ORF">FVF61_01025</name>
</gene>
<dbReference type="InterPro" id="IPR045749">
    <property type="entry name" value="DUF6090"/>
</dbReference>
<dbReference type="EMBL" id="VSFC01000005">
    <property type="protein sequence ID" value="TYA59665.1"/>
    <property type="molecule type" value="Genomic_DNA"/>
</dbReference>
<evidence type="ECO:0000313" key="3">
    <source>
        <dbReference type="Proteomes" id="UP000324550"/>
    </source>
</evidence>
<proteinExistence type="predicted"/>
<evidence type="ECO:0000313" key="2">
    <source>
        <dbReference type="EMBL" id="TYA59665.1"/>
    </source>
</evidence>
<reference evidence="2 3" key="1">
    <citation type="submission" date="2019-08" db="EMBL/GenBank/DDBJ databases">
        <title>Formosa sediminis sp. nov., isolated from marine sediment.</title>
        <authorList>
            <person name="Cao W.R."/>
        </authorList>
    </citation>
    <scope>NUCLEOTIDE SEQUENCE [LARGE SCALE GENOMIC DNA]</scope>
    <source>
        <strain evidence="2 3">1494</strain>
    </source>
</reference>
<keyword evidence="3" id="KW-1185">Reference proteome</keyword>
<evidence type="ECO:0000256" key="1">
    <source>
        <dbReference type="SAM" id="Phobius"/>
    </source>
</evidence>
<name>A0A5D0GKV5_9FLAO</name>
<keyword evidence="1" id="KW-0472">Membrane</keyword>
<keyword evidence="1" id="KW-1133">Transmembrane helix</keyword>
<dbReference type="AlphaFoldDB" id="A0A5D0GKV5"/>
<dbReference type="OrthoDB" id="821805at2"/>
<accession>A0A5D0GKV5</accession>
<organism evidence="2 3">
    <name type="scientific">Formosa maritima</name>
    <dbReference type="NCBI Taxonomy" id="2592046"/>
    <lineage>
        <taxon>Bacteria</taxon>
        <taxon>Pseudomonadati</taxon>
        <taxon>Bacteroidota</taxon>
        <taxon>Flavobacteriia</taxon>
        <taxon>Flavobacteriales</taxon>
        <taxon>Flavobacteriaceae</taxon>
        <taxon>Formosa</taxon>
    </lineage>
</organism>
<comment type="caution">
    <text evidence="2">The sequence shown here is derived from an EMBL/GenBank/DDBJ whole genome shotgun (WGS) entry which is preliminary data.</text>
</comment>
<dbReference type="Proteomes" id="UP000324550">
    <property type="component" value="Unassembled WGS sequence"/>
</dbReference>
<sequence length="247" mass="28600">MKQNKTTKYFKYAIGEIILVVIGILIALSINNWNEKRKLENSKQQLMLGLKSELLKNKNELENYSLELEKCNSKFNKVLLYSVGEYTIPNDSLKHYLTTMIYGRILSLLNSVQEEAINSGKFEMLSDSLKQSLSVLKDYTNSRNKVQDRSNDIFNFHSNNEADKLLAKLYMLPVVPDEFLIHTLVPTHPDFLLSDTDLSILLKDPETYLTLNKIYLINATDEVWVKYGLLRLTNETINLLDRELKDN</sequence>
<keyword evidence="1" id="KW-0812">Transmembrane</keyword>
<dbReference type="RefSeq" id="WP_148452353.1">
    <property type="nucleotide sequence ID" value="NZ_VSFC01000005.1"/>
</dbReference>
<feature type="transmembrane region" description="Helical" evidence="1">
    <location>
        <begin position="12"/>
        <end position="33"/>
    </location>
</feature>